<keyword evidence="3" id="KW-1185">Reference proteome</keyword>
<protein>
    <submittedName>
        <fullName evidence="4">Ceramide kinase-like protein isoform X1</fullName>
    </submittedName>
</protein>
<dbReference type="GO" id="GO:1902176">
    <property type="term" value="P:negative regulation of oxidative stress-induced intrinsic apoptotic signaling pathway"/>
    <property type="evidence" value="ECO:0007669"/>
    <property type="project" value="Ensembl"/>
</dbReference>
<dbReference type="GeneID" id="105905933"/>
<dbReference type="GO" id="GO:0005829">
    <property type="term" value="C:cytosol"/>
    <property type="evidence" value="ECO:0007669"/>
    <property type="project" value="Ensembl"/>
</dbReference>
<accession>A0A6P8H3E1</accession>
<dbReference type="PROSITE" id="PS50146">
    <property type="entry name" value="DAGK"/>
    <property type="match status" value="1"/>
</dbReference>
<dbReference type="GO" id="GO:0005634">
    <property type="term" value="C:nucleus"/>
    <property type="evidence" value="ECO:0007669"/>
    <property type="project" value="Ensembl"/>
</dbReference>
<dbReference type="SUPFAM" id="SSF111331">
    <property type="entry name" value="NAD kinase/diacylglycerol kinase-like"/>
    <property type="match status" value="1"/>
</dbReference>
<dbReference type="GO" id="GO:0010842">
    <property type="term" value="P:retina layer formation"/>
    <property type="evidence" value="ECO:0007669"/>
    <property type="project" value="Ensembl"/>
</dbReference>
<dbReference type="Gene3D" id="3.40.50.10330">
    <property type="entry name" value="Probable inorganic polyphosphate/atp-NAD kinase, domain 1"/>
    <property type="match status" value="1"/>
</dbReference>
<organism evidence="3 4">
    <name type="scientific">Clupea harengus</name>
    <name type="common">Atlantic herring</name>
    <dbReference type="NCBI Taxonomy" id="7950"/>
    <lineage>
        <taxon>Eukaryota</taxon>
        <taxon>Metazoa</taxon>
        <taxon>Chordata</taxon>
        <taxon>Craniata</taxon>
        <taxon>Vertebrata</taxon>
        <taxon>Euteleostomi</taxon>
        <taxon>Actinopterygii</taxon>
        <taxon>Neopterygii</taxon>
        <taxon>Teleostei</taxon>
        <taxon>Clupei</taxon>
        <taxon>Clupeiformes</taxon>
        <taxon>Clupeoidei</taxon>
        <taxon>Clupeidae</taxon>
        <taxon>Clupea</taxon>
    </lineage>
</organism>
<dbReference type="KEGG" id="char:105905933"/>
<dbReference type="InterPro" id="IPR016064">
    <property type="entry name" value="NAD/diacylglycerol_kinase_sf"/>
</dbReference>
<gene>
    <name evidence="4" type="primary">cerkl</name>
</gene>
<feature type="domain" description="DAGKc" evidence="2">
    <location>
        <begin position="200"/>
        <end position="349"/>
    </location>
</feature>
<proteinExistence type="predicted"/>
<name>A0A6P8H3E1_CLUHA</name>
<evidence type="ECO:0000256" key="1">
    <source>
        <dbReference type="SAM" id="MobiDB-lite"/>
    </source>
</evidence>
<dbReference type="GO" id="GO:0001727">
    <property type="term" value="F:lipid kinase activity"/>
    <property type="evidence" value="ECO:0007669"/>
    <property type="project" value="TreeGrafter"/>
</dbReference>
<dbReference type="Proteomes" id="UP000515152">
    <property type="component" value="Chromosome 2"/>
</dbReference>
<dbReference type="GO" id="GO:0016020">
    <property type="term" value="C:membrane"/>
    <property type="evidence" value="ECO:0007669"/>
    <property type="project" value="GOC"/>
</dbReference>
<dbReference type="GO" id="GO:0042461">
    <property type="term" value="P:photoreceptor cell development"/>
    <property type="evidence" value="ECO:0007669"/>
    <property type="project" value="Ensembl"/>
</dbReference>
<feature type="region of interest" description="Disordered" evidence="1">
    <location>
        <begin position="1"/>
        <end position="77"/>
    </location>
</feature>
<feature type="compositionally biased region" description="Basic residues" evidence="1">
    <location>
        <begin position="36"/>
        <end position="46"/>
    </location>
</feature>
<dbReference type="InterPro" id="IPR057465">
    <property type="entry name" value="CERK_PH"/>
</dbReference>
<reference evidence="4" key="1">
    <citation type="submission" date="2025-08" db="UniProtKB">
        <authorList>
            <consortium name="RefSeq"/>
        </authorList>
    </citation>
    <scope>IDENTIFICATION</scope>
</reference>
<dbReference type="PANTHER" id="PTHR12358">
    <property type="entry name" value="SPHINGOSINE KINASE"/>
    <property type="match status" value="1"/>
</dbReference>
<evidence type="ECO:0000313" key="3">
    <source>
        <dbReference type="Proteomes" id="UP000515152"/>
    </source>
</evidence>
<dbReference type="GO" id="GO:0006665">
    <property type="term" value="P:sphingolipid metabolic process"/>
    <property type="evidence" value="ECO:0007669"/>
    <property type="project" value="TreeGrafter"/>
</dbReference>
<dbReference type="PANTHER" id="PTHR12358:SF26">
    <property type="entry name" value="CERAMIDE KINASE-LIKE PROTEIN"/>
    <property type="match status" value="1"/>
</dbReference>
<feature type="compositionally biased region" description="Polar residues" evidence="1">
    <location>
        <begin position="55"/>
        <end position="77"/>
    </location>
</feature>
<dbReference type="AlphaFoldDB" id="A0A6P8H3E1"/>
<dbReference type="Pfam" id="PF00781">
    <property type="entry name" value="DAGK_cat"/>
    <property type="match status" value="1"/>
</dbReference>
<sequence>MFETPRKSNNVRGVWSESQEELHEMQPVSAVDTSSRAKKKKKKKKPQPGGKRSVSAPQLSTEALPETVSSESLQGECTLNNNDEPIVRGIFQIGKRSYDVVLTVSRVTWTPIQPETPTGDASSQRKEAFVELKDVFAVKVKRRRTVGQQSGGTLLGITLFHCKRKGAKLKDHETHLNNLSVDHCEIWFKHLKALLSGFQNRPKSLKVFVNPTSHKKEALRVYMDEVAPLFKLADIEADLTITERKGHVLSVLKECELDIYDGVVCVGGDGTVAEVAHGLLLRAQMDAGRDTDSIFTPVQAALPLGIIPAGSTDIVACSVHGIRHPVTAALHIIMGHRQPVDACSFSSLGRLLRFGFSAMFGFGGRTLAYAERHRWMPPSQRREMALIKTLANLKPEDCELSFLPLKPGTDGAQEQTKTRSRKDVRDSEGGSWQTTQGLFLNISIMAIPCLCSMAPRGLAPNTRLNNGSMALIMAGNTSRSDFVKHLKRYNSVNNQFSFSFVETHTVKAVKLRPRTQGCWADEVSEDNEESDSKSAPIISSDGSYPWNIDGDLLEVPSELYIRVHPELLTLFGENLEEAEESPVKCSCI</sequence>
<dbReference type="OrthoDB" id="3853857at2759"/>
<dbReference type="InterPro" id="IPR050187">
    <property type="entry name" value="Lipid_Phosphate_FormReg"/>
</dbReference>
<dbReference type="Pfam" id="PF19280">
    <property type="entry name" value="CERK_C"/>
    <property type="match status" value="1"/>
</dbReference>
<dbReference type="InterPro" id="IPR001206">
    <property type="entry name" value="Diacylglycerol_kinase_cat_dom"/>
</dbReference>
<evidence type="ECO:0000259" key="2">
    <source>
        <dbReference type="PROSITE" id="PS50146"/>
    </source>
</evidence>
<dbReference type="Gene3D" id="2.60.200.40">
    <property type="match status" value="1"/>
</dbReference>
<dbReference type="InterPro" id="IPR017438">
    <property type="entry name" value="ATP-NAD_kinase_N"/>
</dbReference>
<dbReference type="InterPro" id="IPR045363">
    <property type="entry name" value="CERK_C"/>
</dbReference>
<dbReference type="SMART" id="SM00046">
    <property type="entry name" value="DAGKc"/>
    <property type="match status" value="1"/>
</dbReference>
<feature type="region of interest" description="Disordered" evidence="1">
    <location>
        <begin position="402"/>
        <end position="431"/>
    </location>
</feature>
<dbReference type="GO" id="GO:2000425">
    <property type="term" value="P:regulation of apoptotic cell clearance"/>
    <property type="evidence" value="ECO:0007669"/>
    <property type="project" value="Ensembl"/>
</dbReference>
<evidence type="ECO:0000313" key="4">
    <source>
        <dbReference type="RefSeq" id="XP_031442172.1"/>
    </source>
</evidence>
<dbReference type="CTD" id="375298"/>
<dbReference type="RefSeq" id="XP_031442172.1">
    <property type="nucleotide sequence ID" value="XM_031586312.2"/>
</dbReference>
<dbReference type="Pfam" id="PF25382">
    <property type="entry name" value="PH_CERK"/>
    <property type="match status" value="1"/>
</dbReference>